<name>A0A7S0BXP1_9STRA</name>
<dbReference type="EMBL" id="HBEL01003443">
    <property type="protein sequence ID" value="CAD8405516.1"/>
    <property type="molecule type" value="Transcribed_RNA"/>
</dbReference>
<organism evidence="3">
    <name type="scientific">Proboscia inermis</name>
    <dbReference type="NCBI Taxonomy" id="420281"/>
    <lineage>
        <taxon>Eukaryota</taxon>
        <taxon>Sar</taxon>
        <taxon>Stramenopiles</taxon>
        <taxon>Ochrophyta</taxon>
        <taxon>Bacillariophyta</taxon>
        <taxon>Coscinodiscophyceae</taxon>
        <taxon>Rhizosoleniophycidae</taxon>
        <taxon>Rhizosoleniales</taxon>
        <taxon>Rhizosoleniaceae</taxon>
        <taxon>Proboscia</taxon>
    </lineage>
</organism>
<keyword evidence="2" id="KW-1133">Transmembrane helix</keyword>
<proteinExistence type="predicted"/>
<sequence>MITPFIRQKVLCIRTLSRLTPHTESSYGSLAIHIRNTNENEEHQASGSPRRHDYQRHTSQVRCYRATPKNDMILYASIIVGAALSYVGYKTYLGEPLTPKSHTEATAAYERLEKDRLERNNRRRSPGIQATVKKKHSK</sequence>
<reference evidence="3" key="1">
    <citation type="submission" date="2021-01" db="EMBL/GenBank/DDBJ databases">
        <authorList>
            <person name="Corre E."/>
            <person name="Pelletier E."/>
            <person name="Niang G."/>
            <person name="Scheremetjew M."/>
            <person name="Finn R."/>
            <person name="Kale V."/>
            <person name="Holt S."/>
            <person name="Cochrane G."/>
            <person name="Meng A."/>
            <person name="Brown T."/>
            <person name="Cohen L."/>
        </authorList>
    </citation>
    <scope>NUCLEOTIDE SEQUENCE</scope>
    <source>
        <strain evidence="3">CCAP1064/1</strain>
    </source>
</reference>
<feature type="region of interest" description="Disordered" evidence="1">
    <location>
        <begin position="113"/>
        <end position="138"/>
    </location>
</feature>
<evidence type="ECO:0000256" key="2">
    <source>
        <dbReference type="SAM" id="Phobius"/>
    </source>
</evidence>
<protein>
    <submittedName>
        <fullName evidence="3">Uncharacterized protein</fullName>
    </submittedName>
</protein>
<feature type="transmembrane region" description="Helical" evidence="2">
    <location>
        <begin position="72"/>
        <end position="89"/>
    </location>
</feature>
<gene>
    <name evidence="3" type="ORF">PINE0816_LOCUS1631</name>
</gene>
<feature type="compositionally biased region" description="Basic and acidic residues" evidence="1">
    <location>
        <begin position="39"/>
        <end position="56"/>
    </location>
</feature>
<accession>A0A7S0BXP1</accession>
<keyword evidence="2" id="KW-0472">Membrane</keyword>
<dbReference type="AlphaFoldDB" id="A0A7S0BXP1"/>
<feature type="region of interest" description="Disordered" evidence="1">
    <location>
        <begin position="39"/>
        <end position="58"/>
    </location>
</feature>
<evidence type="ECO:0000313" key="3">
    <source>
        <dbReference type="EMBL" id="CAD8405516.1"/>
    </source>
</evidence>
<keyword evidence="2" id="KW-0812">Transmembrane</keyword>
<evidence type="ECO:0000256" key="1">
    <source>
        <dbReference type="SAM" id="MobiDB-lite"/>
    </source>
</evidence>